<dbReference type="PANTHER" id="PTHR42923">
    <property type="entry name" value="PROTOPORPHYRINOGEN OXIDASE"/>
    <property type="match status" value="1"/>
</dbReference>
<name>A0A5B8RD55_9ZZZZ</name>
<feature type="domain" description="Amine oxidase" evidence="1">
    <location>
        <begin position="13"/>
        <end position="287"/>
    </location>
</feature>
<dbReference type="SUPFAM" id="SSF51905">
    <property type="entry name" value="FAD/NAD(P)-binding domain"/>
    <property type="match status" value="1"/>
</dbReference>
<dbReference type="Gene3D" id="3.50.50.60">
    <property type="entry name" value="FAD/NAD(P)-binding domain"/>
    <property type="match status" value="1"/>
</dbReference>
<reference evidence="2" key="1">
    <citation type="submission" date="2019-06" db="EMBL/GenBank/DDBJ databases">
        <authorList>
            <person name="Murdoch R.W."/>
            <person name="Fathepure B."/>
        </authorList>
    </citation>
    <scope>NUCLEOTIDE SEQUENCE</scope>
</reference>
<dbReference type="GO" id="GO:0016491">
    <property type="term" value="F:oxidoreductase activity"/>
    <property type="evidence" value="ECO:0007669"/>
    <property type="project" value="InterPro"/>
</dbReference>
<dbReference type="InterPro" id="IPR036188">
    <property type="entry name" value="FAD/NAD-bd_sf"/>
</dbReference>
<dbReference type="FunFam" id="1.10.405.20:FF:000001">
    <property type="entry name" value="Amine oxidase"/>
    <property type="match status" value="1"/>
</dbReference>
<dbReference type="PANTHER" id="PTHR42923:SF17">
    <property type="entry name" value="AMINE OXIDASE DOMAIN-CONTAINING PROTEIN"/>
    <property type="match status" value="1"/>
</dbReference>
<protein>
    <recommendedName>
        <fullName evidence="1">Amine oxidase domain-containing protein</fullName>
    </recommendedName>
</protein>
<organism evidence="2">
    <name type="scientific">uncultured organism</name>
    <dbReference type="NCBI Taxonomy" id="155900"/>
    <lineage>
        <taxon>unclassified sequences</taxon>
        <taxon>environmental samples</taxon>
    </lineage>
</organism>
<dbReference type="EMBL" id="MN079149">
    <property type="protein sequence ID" value="QEA06521.1"/>
    <property type="molecule type" value="Genomic_DNA"/>
</dbReference>
<dbReference type="Gene3D" id="3.30.70.1990">
    <property type="match status" value="1"/>
</dbReference>
<evidence type="ECO:0000313" key="2">
    <source>
        <dbReference type="EMBL" id="QEA06521.1"/>
    </source>
</evidence>
<gene>
    <name evidence="2" type="ORF">KBTEX_02861</name>
</gene>
<accession>A0A5B8RD55</accession>
<dbReference type="InterPro" id="IPR050464">
    <property type="entry name" value="Zeta_carotene_desat/Oxidored"/>
</dbReference>
<evidence type="ECO:0000259" key="1">
    <source>
        <dbReference type="Pfam" id="PF01593"/>
    </source>
</evidence>
<sequence length="434" mass="47807">MAHRRIAVVGSGIAGLGAAWLLSRRHEVVLFEADSRLGGHTHTVDCDLAGGRISVDTGFIVYNEANYPHLTALFATLGVPTRPSDMSFAFSASDIDLEYAGDNLNTLFAQRRNLLRPAFWRMAGDILRFNREGARALATDALDHDEPLSAFLDRIGLGEAFRRYYLLPMSAAIWSCPPERMLAFPAASLLRFFANHGLIRLSGRPQWRTVTGGARRYIEAMRPDLGEVRTGSPVTRIRRDGTGVHLHGPSGGLGRFDDVVIAAHADQALAMLEQPSRGERTVLGRFHYQANEAWLHQDPALMPRRRTVWSSWNHLTTHAADGSRPVSVTYWMNRLQRPDTDEPLFVSLNPVRPPAPDRVIRRLSYDHPVFDGAAMRAQAALPRLQGDGGVWFCGSYCGYGFHEDALASAVAVAGRLGCAPPWTHAVQRDGGNTG</sequence>
<dbReference type="Pfam" id="PF01593">
    <property type="entry name" value="Amino_oxidase"/>
    <property type="match status" value="1"/>
</dbReference>
<proteinExistence type="predicted"/>
<dbReference type="InterPro" id="IPR002937">
    <property type="entry name" value="Amino_oxidase"/>
</dbReference>
<dbReference type="AlphaFoldDB" id="A0A5B8RD55"/>
<dbReference type="Gene3D" id="1.10.405.20">
    <property type="match status" value="1"/>
</dbReference>